<sequence length="23" mass="2531">MSICSTGAVFPFLFIAHAYVPMK</sequence>
<dbReference type="EMBL" id="GBRH01223695">
    <property type="protein sequence ID" value="JAD74200.1"/>
    <property type="molecule type" value="Transcribed_RNA"/>
</dbReference>
<evidence type="ECO:0000313" key="1">
    <source>
        <dbReference type="EMBL" id="JAD74200.1"/>
    </source>
</evidence>
<accession>A0A0A9CLF0</accession>
<protein>
    <submittedName>
        <fullName evidence="1">Uncharacterized protein</fullName>
    </submittedName>
</protein>
<proteinExistence type="predicted"/>
<dbReference type="AlphaFoldDB" id="A0A0A9CLF0"/>
<name>A0A0A9CLF0_ARUDO</name>
<reference evidence="1" key="1">
    <citation type="submission" date="2014-09" db="EMBL/GenBank/DDBJ databases">
        <authorList>
            <person name="Magalhaes I.L.F."/>
            <person name="Oliveira U."/>
            <person name="Santos F.R."/>
            <person name="Vidigal T.H.D.A."/>
            <person name="Brescovit A.D."/>
            <person name="Santos A.J."/>
        </authorList>
    </citation>
    <scope>NUCLEOTIDE SEQUENCE</scope>
    <source>
        <tissue evidence="1">Shoot tissue taken approximately 20 cm above the soil surface</tissue>
    </source>
</reference>
<reference evidence="1" key="2">
    <citation type="journal article" date="2015" name="Data Brief">
        <title>Shoot transcriptome of the giant reed, Arundo donax.</title>
        <authorList>
            <person name="Barrero R.A."/>
            <person name="Guerrero F.D."/>
            <person name="Moolhuijzen P."/>
            <person name="Goolsby J.A."/>
            <person name="Tidwell J."/>
            <person name="Bellgard S.E."/>
            <person name="Bellgard M.I."/>
        </authorList>
    </citation>
    <scope>NUCLEOTIDE SEQUENCE</scope>
    <source>
        <tissue evidence="1">Shoot tissue taken approximately 20 cm above the soil surface</tissue>
    </source>
</reference>
<organism evidence="1">
    <name type="scientific">Arundo donax</name>
    <name type="common">Giant reed</name>
    <name type="synonym">Donax arundinaceus</name>
    <dbReference type="NCBI Taxonomy" id="35708"/>
    <lineage>
        <taxon>Eukaryota</taxon>
        <taxon>Viridiplantae</taxon>
        <taxon>Streptophyta</taxon>
        <taxon>Embryophyta</taxon>
        <taxon>Tracheophyta</taxon>
        <taxon>Spermatophyta</taxon>
        <taxon>Magnoliopsida</taxon>
        <taxon>Liliopsida</taxon>
        <taxon>Poales</taxon>
        <taxon>Poaceae</taxon>
        <taxon>PACMAD clade</taxon>
        <taxon>Arundinoideae</taxon>
        <taxon>Arundineae</taxon>
        <taxon>Arundo</taxon>
    </lineage>
</organism>